<dbReference type="PANTHER" id="PTHR34697:SF2">
    <property type="entry name" value="PHOSPHATIDYLGLYCEROL LYSYLTRANSFERASE"/>
    <property type="match status" value="1"/>
</dbReference>
<sequence>MALALGFRRCSTGWVGNCRGRSSCPGSCPRVRREATVARPDLSQPETPGRQRPRTPARPDPAARRRRLAGAAVVRTVVWSTRLVALLAILSALFPAPRRVLGGELRSSLSLPPAVGLAGIVLVLVAGVGLLLLATGLRRRKRRAWTLALGLAVLLTVTNLLHVVTSRHGIVAVLTTGALLVALIICRRWFIARPDPGGLARALTVLLQLAVAGFGLVWLLLVANPRRIAGHPGRSGEALHAALSLVGVSGPVQFRVGWLDDLTATVGLTFGIAAAVAAGYFLLRSPEPRPRLTGDDETRLRALLARHGGRDSLGYFALRRDKGAVFSPSGKSAVSYRALAGVALASGDPVGDPEAWPGAIEAFLAECVVHGWVPAVLGCSERGATAWARAGLDALELGDEAVLKVGEFSLDGRPMRGIRQAAARVQRAGYTVRVRRLSELDTAECARLDALASSWRGDEVERGYSMALSRVCDPADPDAVIVTAELDGRVRGLLQFVPWGSDGLSLDLMRRDPGADNGLNELMIVELMSAARGLDVANVSLNFAVFRAALERGERIGAGPVARLWARLLRIASRWWQIDSLYRFNEKFRPNWVPRFVAFPTVRDLPRILVAALEAEGFGGRPPAVLRLLRR</sequence>
<dbReference type="InterPro" id="IPR031553">
    <property type="entry name" value="tRNA-synt_2_TM"/>
</dbReference>
<feature type="transmembrane region" description="Helical" evidence="7">
    <location>
        <begin position="145"/>
        <end position="164"/>
    </location>
</feature>
<dbReference type="PANTHER" id="PTHR34697">
    <property type="entry name" value="PHOSPHATIDYLGLYCEROL LYSYLTRANSFERASE"/>
    <property type="match status" value="1"/>
</dbReference>
<feature type="transmembrane region" description="Helical" evidence="7">
    <location>
        <begin position="202"/>
        <end position="223"/>
    </location>
</feature>
<feature type="domain" description="Phosphatidylglycerol lysyltransferase C-terminal" evidence="8">
    <location>
        <begin position="301"/>
        <end position="599"/>
    </location>
</feature>
<proteinExistence type="predicted"/>
<evidence type="ECO:0000313" key="11">
    <source>
        <dbReference type="Proteomes" id="UP000820669"/>
    </source>
</evidence>
<feature type="domain" description="Lysyl-tRNA synthetase N-terminal transmembrane region" evidence="9">
    <location>
        <begin position="124"/>
        <end position="249"/>
    </location>
</feature>
<keyword evidence="4 7" id="KW-1133">Transmembrane helix</keyword>
<feature type="transmembrane region" description="Helical" evidence="7">
    <location>
        <begin position="170"/>
        <end position="190"/>
    </location>
</feature>
<evidence type="ECO:0000256" key="6">
    <source>
        <dbReference type="SAM" id="MobiDB-lite"/>
    </source>
</evidence>
<dbReference type="Pfam" id="PF16995">
    <property type="entry name" value="tRNA-synt_2_TM"/>
    <property type="match status" value="1"/>
</dbReference>
<evidence type="ECO:0000256" key="4">
    <source>
        <dbReference type="ARBA" id="ARBA00022989"/>
    </source>
</evidence>
<accession>A0ABX1S3T0</accession>
<evidence type="ECO:0000256" key="3">
    <source>
        <dbReference type="ARBA" id="ARBA00022692"/>
    </source>
</evidence>
<keyword evidence="11" id="KW-1185">Reference proteome</keyword>
<comment type="caution">
    <text evidence="10">The sequence shown here is derived from an EMBL/GenBank/DDBJ whole genome shotgun (WGS) entry which is preliminary data.</text>
</comment>
<keyword evidence="2" id="KW-1003">Cell membrane</keyword>
<dbReference type="EMBL" id="JAAXLA010000003">
    <property type="protein sequence ID" value="NMH96235.1"/>
    <property type="molecule type" value="Genomic_DNA"/>
</dbReference>
<evidence type="ECO:0000313" key="10">
    <source>
        <dbReference type="EMBL" id="NMH96235.1"/>
    </source>
</evidence>
<evidence type="ECO:0000259" key="8">
    <source>
        <dbReference type="Pfam" id="PF09924"/>
    </source>
</evidence>
<dbReference type="Pfam" id="PF09924">
    <property type="entry name" value="LPG_synthase_C"/>
    <property type="match status" value="1"/>
</dbReference>
<evidence type="ECO:0000256" key="5">
    <source>
        <dbReference type="ARBA" id="ARBA00023136"/>
    </source>
</evidence>
<feature type="transmembrane region" description="Helical" evidence="7">
    <location>
        <begin position="262"/>
        <end position="283"/>
    </location>
</feature>
<name>A0ABX1S3T0_9PSEU</name>
<feature type="transmembrane region" description="Helical" evidence="7">
    <location>
        <begin position="114"/>
        <end position="133"/>
    </location>
</feature>
<evidence type="ECO:0000256" key="7">
    <source>
        <dbReference type="SAM" id="Phobius"/>
    </source>
</evidence>
<dbReference type="Proteomes" id="UP000820669">
    <property type="component" value="Unassembled WGS sequence"/>
</dbReference>
<comment type="subcellular location">
    <subcellularLocation>
        <location evidence="1">Cell membrane</location>
        <topology evidence="1">Multi-pass membrane protein</topology>
    </subcellularLocation>
</comment>
<protein>
    <submittedName>
        <fullName evidence="10">DUF2156 domain-containing protein</fullName>
    </submittedName>
</protein>
<feature type="region of interest" description="Disordered" evidence="6">
    <location>
        <begin position="36"/>
        <end position="63"/>
    </location>
</feature>
<feature type="transmembrane region" description="Helical" evidence="7">
    <location>
        <begin position="72"/>
        <end position="94"/>
    </location>
</feature>
<evidence type="ECO:0000256" key="2">
    <source>
        <dbReference type="ARBA" id="ARBA00022475"/>
    </source>
</evidence>
<keyword evidence="5 7" id="KW-0472">Membrane</keyword>
<reference evidence="10 11" key="1">
    <citation type="submission" date="2020-04" db="EMBL/GenBank/DDBJ databases">
        <authorList>
            <person name="Klaysubun C."/>
            <person name="Duangmal K."/>
            <person name="Lipun K."/>
        </authorList>
    </citation>
    <scope>NUCLEOTIDE SEQUENCE [LARGE SCALE GENOMIC DNA]</scope>
    <source>
        <strain evidence="10 11">K10HN5</strain>
    </source>
</reference>
<gene>
    <name evidence="10" type="ORF">HF526_02685</name>
</gene>
<organism evidence="10 11">
    <name type="scientific">Pseudonocardia acidicola</name>
    <dbReference type="NCBI Taxonomy" id="2724939"/>
    <lineage>
        <taxon>Bacteria</taxon>
        <taxon>Bacillati</taxon>
        <taxon>Actinomycetota</taxon>
        <taxon>Actinomycetes</taxon>
        <taxon>Pseudonocardiales</taxon>
        <taxon>Pseudonocardiaceae</taxon>
        <taxon>Pseudonocardia</taxon>
    </lineage>
</organism>
<dbReference type="InterPro" id="IPR024320">
    <property type="entry name" value="LPG_synthase_C"/>
</dbReference>
<dbReference type="InterPro" id="IPR051211">
    <property type="entry name" value="PG_lysyltransferase"/>
</dbReference>
<evidence type="ECO:0000259" key="9">
    <source>
        <dbReference type="Pfam" id="PF16995"/>
    </source>
</evidence>
<keyword evidence="3 7" id="KW-0812">Transmembrane</keyword>
<evidence type="ECO:0000256" key="1">
    <source>
        <dbReference type="ARBA" id="ARBA00004651"/>
    </source>
</evidence>